<dbReference type="GO" id="GO:0004650">
    <property type="term" value="F:polygalacturonase activity"/>
    <property type="evidence" value="ECO:0007669"/>
    <property type="project" value="InterPro"/>
</dbReference>
<dbReference type="Proteomes" id="UP000613401">
    <property type="component" value="Unassembled WGS sequence"/>
</dbReference>
<proteinExistence type="inferred from homology"/>
<evidence type="ECO:0000256" key="1">
    <source>
        <dbReference type="ARBA" id="ARBA00004613"/>
    </source>
</evidence>
<dbReference type="PANTHER" id="PTHR31736:SF12">
    <property type="entry name" value="EXO-POLYGALACTURONASE, PUTATIVE-RELATED"/>
    <property type="match status" value="1"/>
</dbReference>
<dbReference type="RefSeq" id="XP_045269121.1">
    <property type="nucleotide sequence ID" value="XM_045414017.1"/>
</dbReference>
<dbReference type="InterPro" id="IPR012334">
    <property type="entry name" value="Pectin_lyas_fold"/>
</dbReference>
<reference evidence="17" key="1">
    <citation type="journal article" date="2020" name="Phytopathology">
        <title>Genome sequence and comparative analysis of Colletotrichum gloeosporioides isolated from Liriodendron leaves.</title>
        <authorList>
            <person name="Fu F.F."/>
            <person name="Hao Z."/>
            <person name="Wang P."/>
            <person name="Lu Y."/>
            <person name="Xue L.J."/>
            <person name="Wei G."/>
            <person name="Tian Y."/>
            <person name="Baishi H."/>
            <person name="Xu H."/>
            <person name="Shi J."/>
            <person name="Cheng T."/>
            <person name="Wang G."/>
            <person name="Yi Y."/>
            <person name="Chen J."/>
        </authorList>
    </citation>
    <scope>NUCLEOTIDE SEQUENCE</scope>
    <source>
        <strain evidence="17">Lc1</strain>
    </source>
</reference>
<dbReference type="SUPFAM" id="SSF51126">
    <property type="entry name" value="Pectin lyase-like"/>
    <property type="match status" value="1"/>
</dbReference>
<sequence>MRVSFVLLVGIVFGALASGDGVEVAIVHGRPQCTVTAKGNNQSDVDNILNAFDRCGNSGSIIFPEKQNYWIDQKLNPHVKDVQIQWRGEWTFSDNISYWRSNSYFIEFQNHRAAFILTGDGIHIDGHGTGGIHGNGDTWYTSEAGETVEGRPMPFVFWNVSDVSVRNFHIKQPQFWAYNIMNGTDMVFQNISSNATATKAPGRYNWVQNTDGFDTMDARNISVKGFEYSGGDDCVAIKPRSYDIYLEDVTCHGGNGIAIGSLGQYLEDSSVENVMMNNLQLKRSSIDLRIGVYIKTWIGELAPQDHYESAGKPRGGGWGRVRNITFANVYYENVNNAPSINQNNGNNGSFAGTSNMEVSDVDFLNFTGTLSGSTNRVSLSCSARHKCGNIKFEDIDLLTSTNVTTTCTGKWTLQDTVTGLPGC</sequence>
<dbReference type="GO" id="GO:0005576">
    <property type="term" value="C:extracellular region"/>
    <property type="evidence" value="ECO:0007669"/>
    <property type="project" value="UniProtKB-SubCell"/>
</dbReference>
<dbReference type="EMBL" id="WVTB01000014">
    <property type="protein sequence ID" value="KAF3809962.1"/>
    <property type="molecule type" value="Genomic_DNA"/>
</dbReference>
<comment type="similarity">
    <text evidence="2 15">Belongs to the glycosyl hydrolase 28 family.</text>
</comment>
<dbReference type="InterPro" id="IPR000743">
    <property type="entry name" value="Glyco_hydro_28"/>
</dbReference>
<comment type="caution">
    <text evidence="17">The sequence shown here is derived from an EMBL/GenBank/DDBJ whole genome shotgun (WGS) entry which is preliminary data.</text>
</comment>
<feature type="chain" id="PRO_5034937736" description="galacturonan 1,4-alpha-galacturonidase" evidence="16">
    <location>
        <begin position="20"/>
        <end position="423"/>
    </location>
</feature>
<name>A0A8H4CU03_COLGL</name>
<keyword evidence="6" id="KW-1015">Disulfide bond</keyword>
<dbReference type="GO" id="GO:0000272">
    <property type="term" value="P:polysaccharide catabolic process"/>
    <property type="evidence" value="ECO:0007669"/>
    <property type="project" value="UniProtKB-KW"/>
</dbReference>
<evidence type="ECO:0000256" key="8">
    <source>
        <dbReference type="ARBA" id="ARBA00023277"/>
    </source>
</evidence>
<evidence type="ECO:0000256" key="5">
    <source>
        <dbReference type="ARBA" id="ARBA00022801"/>
    </source>
</evidence>
<keyword evidence="3" id="KW-0964">Secreted</keyword>
<evidence type="ECO:0000256" key="4">
    <source>
        <dbReference type="ARBA" id="ARBA00022729"/>
    </source>
</evidence>
<keyword evidence="4 16" id="KW-0732">Signal</keyword>
<protein>
    <recommendedName>
        <fullName evidence="13">galacturonan 1,4-alpha-galacturonidase</fullName>
        <ecNumber evidence="13">3.2.1.67</ecNumber>
    </recommendedName>
</protein>
<dbReference type="Pfam" id="PF00295">
    <property type="entry name" value="Glyco_hydro_28"/>
    <property type="match status" value="1"/>
</dbReference>
<reference evidence="17" key="2">
    <citation type="submission" date="2020-03" db="EMBL/GenBank/DDBJ databases">
        <authorList>
            <person name="Fu F.-F."/>
            <person name="Chen J."/>
        </authorList>
    </citation>
    <scope>NUCLEOTIDE SEQUENCE</scope>
    <source>
        <strain evidence="17">Lc1</strain>
    </source>
</reference>
<evidence type="ECO:0000256" key="15">
    <source>
        <dbReference type="RuleBase" id="RU361169"/>
    </source>
</evidence>
<keyword evidence="8" id="KW-0119">Carbohydrate metabolism</keyword>
<keyword evidence="7" id="KW-0325">Glycoprotein</keyword>
<dbReference type="GO" id="GO:0047911">
    <property type="term" value="F:galacturan 1,4-alpha-galacturonidase activity"/>
    <property type="evidence" value="ECO:0007669"/>
    <property type="project" value="UniProtKB-EC"/>
</dbReference>
<dbReference type="Gene3D" id="2.160.20.10">
    <property type="entry name" value="Single-stranded right-handed beta-helix, Pectin lyase-like"/>
    <property type="match status" value="1"/>
</dbReference>
<evidence type="ECO:0000256" key="12">
    <source>
        <dbReference type="ARBA" id="ARBA00037312"/>
    </source>
</evidence>
<evidence type="ECO:0000313" key="17">
    <source>
        <dbReference type="EMBL" id="KAF3809962.1"/>
    </source>
</evidence>
<keyword evidence="9 15" id="KW-0326">Glycosidase</keyword>
<keyword evidence="10" id="KW-0961">Cell wall biogenesis/degradation</keyword>
<organism evidence="17 18">
    <name type="scientific">Colletotrichum gloeosporioides</name>
    <name type="common">Anthracnose fungus</name>
    <name type="synonym">Glomerella cingulata</name>
    <dbReference type="NCBI Taxonomy" id="474922"/>
    <lineage>
        <taxon>Eukaryota</taxon>
        <taxon>Fungi</taxon>
        <taxon>Dikarya</taxon>
        <taxon>Ascomycota</taxon>
        <taxon>Pezizomycotina</taxon>
        <taxon>Sordariomycetes</taxon>
        <taxon>Hypocreomycetidae</taxon>
        <taxon>Glomerellales</taxon>
        <taxon>Glomerellaceae</taxon>
        <taxon>Colletotrichum</taxon>
        <taxon>Colletotrichum gloeosporioides species complex</taxon>
    </lineage>
</organism>
<evidence type="ECO:0000256" key="16">
    <source>
        <dbReference type="SAM" id="SignalP"/>
    </source>
</evidence>
<dbReference type="GO" id="GO:0071555">
    <property type="term" value="P:cell wall organization"/>
    <property type="evidence" value="ECO:0007669"/>
    <property type="project" value="UniProtKB-KW"/>
</dbReference>
<dbReference type="EC" id="3.2.1.67" evidence="13"/>
<evidence type="ECO:0000256" key="2">
    <source>
        <dbReference type="ARBA" id="ARBA00008834"/>
    </source>
</evidence>
<evidence type="ECO:0000256" key="14">
    <source>
        <dbReference type="ARBA" id="ARBA00048766"/>
    </source>
</evidence>
<keyword evidence="18" id="KW-1185">Reference proteome</keyword>
<evidence type="ECO:0000256" key="9">
    <source>
        <dbReference type="ARBA" id="ARBA00023295"/>
    </source>
</evidence>
<evidence type="ECO:0000256" key="7">
    <source>
        <dbReference type="ARBA" id="ARBA00023180"/>
    </source>
</evidence>
<dbReference type="AlphaFoldDB" id="A0A8H4CU03"/>
<evidence type="ECO:0000256" key="3">
    <source>
        <dbReference type="ARBA" id="ARBA00022525"/>
    </source>
</evidence>
<keyword evidence="11" id="KW-0624">Polysaccharide degradation</keyword>
<keyword evidence="5 15" id="KW-0378">Hydrolase</keyword>
<comment type="subcellular location">
    <subcellularLocation>
        <location evidence="1">Secreted</location>
    </subcellularLocation>
</comment>
<dbReference type="PANTHER" id="PTHR31736">
    <property type="match status" value="1"/>
</dbReference>
<evidence type="ECO:0000256" key="10">
    <source>
        <dbReference type="ARBA" id="ARBA00023316"/>
    </source>
</evidence>
<evidence type="ECO:0000256" key="6">
    <source>
        <dbReference type="ARBA" id="ARBA00023157"/>
    </source>
</evidence>
<gene>
    <name evidence="17" type="ORF">GCG54_00014176</name>
</gene>
<accession>A0A8H4CU03</accession>
<feature type="signal peptide" evidence="16">
    <location>
        <begin position="1"/>
        <end position="19"/>
    </location>
</feature>
<dbReference type="GeneID" id="69021291"/>
<dbReference type="InterPro" id="IPR011050">
    <property type="entry name" value="Pectin_lyase_fold/virulence"/>
</dbReference>
<evidence type="ECO:0000256" key="11">
    <source>
        <dbReference type="ARBA" id="ARBA00023326"/>
    </source>
</evidence>
<evidence type="ECO:0000313" key="18">
    <source>
        <dbReference type="Proteomes" id="UP000613401"/>
    </source>
</evidence>
<evidence type="ECO:0000256" key="13">
    <source>
        <dbReference type="ARBA" id="ARBA00038933"/>
    </source>
</evidence>
<comment type="catalytic activity">
    <reaction evidence="14">
        <text>[(1-&gt;4)-alpha-D-galacturonosyl](n) + H2O = alpha-D-galacturonate + [(1-&gt;4)-alpha-D-galacturonosyl](n-1)</text>
        <dbReference type="Rhea" id="RHEA:14117"/>
        <dbReference type="Rhea" id="RHEA-COMP:14570"/>
        <dbReference type="Rhea" id="RHEA-COMP:14572"/>
        <dbReference type="ChEBI" id="CHEBI:15377"/>
        <dbReference type="ChEBI" id="CHEBI:58658"/>
        <dbReference type="ChEBI" id="CHEBI:140523"/>
        <dbReference type="EC" id="3.2.1.67"/>
    </reaction>
</comment>
<comment type="function">
    <text evidence="12">Specific in hydrolyzing the terminal glycosidic bond of polygalacturonic acid and oligogalacturonates.</text>
</comment>